<sequence length="305" mass="33049">MAALASRRGFLKAAAGTAALVGAGGALAGATAAPAAAAAGEQRIPVRRISIQLYTLRDILSQDVDGTLAALASYGYKQVEAAGVPGGLTPEEFREALDDHGIKATSAHIGIPQPFDAATWREQLRVANVLGATYVNHPYFGTDENGPIRDAAKYVALAADLNKAGRIARNFRLQFGYHNHHNEFLRQSDGRTGMDILFQETDPTLVHFQLDLYWAWRGAADPVDIINAHRGRIRQFHVKDMGVDGLFEDPGKGLIDFPRIFAQARKGGTVEFIVERDNAGTAPRQPADALDTAEVGFDFLRNVRF</sequence>
<dbReference type="GO" id="GO:0016853">
    <property type="term" value="F:isomerase activity"/>
    <property type="evidence" value="ECO:0007669"/>
    <property type="project" value="UniProtKB-KW"/>
</dbReference>
<keyword evidence="3" id="KW-0413">Isomerase</keyword>
<name>A0A3A3Z2T2_9ACTN</name>
<dbReference type="EMBL" id="QZEZ01000002">
    <property type="protein sequence ID" value="RJK97009.1"/>
    <property type="molecule type" value="Genomic_DNA"/>
</dbReference>
<dbReference type="PANTHER" id="PTHR12110">
    <property type="entry name" value="HYDROXYPYRUVATE ISOMERASE"/>
    <property type="match status" value="1"/>
</dbReference>
<feature type="chain" id="PRO_5039104615" evidence="1">
    <location>
        <begin position="29"/>
        <end position="305"/>
    </location>
</feature>
<evidence type="ECO:0000256" key="1">
    <source>
        <dbReference type="SAM" id="SignalP"/>
    </source>
</evidence>
<accession>A0A3A3Z2T2</accession>
<evidence type="ECO:0000259" key="2">
    <source>
        <dbReference type="Pfam" id="PF01261"/>
    </source>
</evidence>
<reference evidence="3 4" key="1">
    <citation type="submission" date="2018-09" db="EMBL/GenBank/DDBJ databases">
        <title>YIM 75000 draft genome.</title>
        <authorList>
            <person name="Tang S."/>
            <person name="Feng Y."/>
        </authorList>
    </citation>
    <scope>NUCLEOTIDE SEQUENCE [LARGE SCALE GENOMIC DNA]</scope>
    <source>
        <strain evidence="3 4">YIM 75000</strain>
    </source>
</reference>
<dbReference type="InterPro" id="IPR013022">
    <property type="entry name" value="Xyl_isomerase-like_TIM-brl"/>
</dbReference>
<dbReference type="SUPFAM" id="SSF51658">
    <property type="entry name" value="Xylose isomerase-like"/>
    <property type="match status" value="1"/>
</dbReference>
<organism evidence="3 4">
    <name type="scientific">Vallicoccus soli</name>
    <dbReference type="NCBI Taxonomy" id="2339232"/>
    <lineage>
        <taxon>Bacteria</taxon>
        <taxon>Bacillati</taxon>
        <taxon>Actinomycetota</taxon>
        <taxon>Actinomycetes</taxon>
        <taxon>Motilibacterales</taxon>
        <taxon>Vallicoccaceae</taxon>
        <taxon>Vallicoccus</taxon>
    </lineage>
</organism>
<dbReference type="InterPro" id="IPR036237">
    <property type="entry name" value="Xyl_isomerase-like_sf"/>
</dbReference>
<keyword evidence="1" id="KW-0732">Signal</keyword>
<dbReference type="InterPro" id="IPR050312">
    <property type="entry name" value="IolE/XylAMocC-like"/>
</dbReference>
<feature type="signal peptide" evidence="1">
    <location>
        <begin position="1"/>
        <end position="28"/>
    </location>
</feature>
<dbReference type="PANTHER" id="PTHR12110:SF41">
    <property type="entry name" value="INOSOSE DEHYDRATASE"/>
    <property type="match status" value="1"/>
</dbReference>
<dbReference type="AlphaFoldDB" id="A0A3A3Z2T2"/>
<keyword evidence="4" id="KW-1185">Reference proteome</keyword>
<dbReference type="InterPro" id="IPR006311">
    <property type="entry name" value="TAT_signal"/>
</dbReference>
<dbReference type="Pfam" id="PF01261">
    <property type="entry name" value="AP_endonuc_2"/>
    <property type="match status" value="1"/>
</dbReference>
<protein>
    <submittedName>
        <fullName evidence="3">Sugar phosphate isomerase/epimerase</fullName>
    </submittedName>
</protein>
<evidence type="ECO:0000313" key="3">
    <source>
        <dbReference type="EMBL" id="RJK97009.1"/>
    </source>
</evidence>
<dbReference type="Gene3D" id="3.20.20.150">
    <property type="entry name" value="Divalent-metal-dependent TIM barrel enzymes"/>
    <property type="match status" value="1"/>
</dbReference>
<evidence type="ECO:0000313" key="4">
    <source>
        <dbReference type="Proteomes" id="UP000265614"/>
    </source>
</evidence>
<feature type="domain" description="Xylose isomerase-like TIM barrel" evidence="2">
    <location>
        <begin position="68"/>
        <end position="291"/>
    </location>
</feature>
<proteinExistence type="predicted"/>
<dbReference type="PROSITE" id="PS51318">
    <property type="entry name" value="TAT"/>
    <property type="match status" value="1"/>
</dbReference>
<comment type="caution">
    <text evidence="3">The sequence shown here is derived from an EMBL/GenBank/DDBJ whole genome shotgun (WGS) entry which is preliminary data.</text>
</comment>
<dbReference type="Proteomes" id="UP000265614">
    <property type="component" value="Unassembled WGS sequence"/>
</dbReference>
<gene>
    <name evidence="3" type="ORF">D5H78_07195</name>
</gene>
<dbReference type="OrthoDB" id="9798407at2"/>